<sequence>ALLARGEYLAFLDPDNALEPEFVARAVALLEREPELDYVTCWLRFIDAGGDDLAEGFAGYAALGNALMADDENNWDGDALTVMRRRLFSELGYRFDPANLINHDWEFFRRLREDGRFGVVIPEWLARYRVLESSLLRSHGDRLQDRGRRKSAPAASSVAPARIAEGWGG</sequence>
<accession>A0A060BXA8</accession>
<proteinExistence type="predicted"/>
<reference evidence="1" key="1">
    <citation type="journal article" date="2013" name="Environ. Microbiol.">
        <title>Seasonally variable intestinal metagenomes of the red palm weevil (Rhynchophorus ferrugineus).</title>
        <authorList>
            <person name="Jia S."/>
            <person name="Zhang X."/>
            <person name="Zhang G."/>
            <person name="Yin A."/>
            <person name="Zhang S."/>
            <person name="Li F."/>
            <person name="Wang L."/>
            <person name="Zhao D."/>
            <person name="Yun Q."/>
            <person name="Tala"/>
            <person name="Wang J."/>
            <person name="Sun G."/>
            <person name="Baabdullah M."/>
            <person name="Yu X."/>
            <person name="Hu S."/>
            <person name="Al-Mssallem I.S."/>
            <person name="Yu J."/>
        </authorList>
    </citation>
    <scope>NUCLEOTIDE SEQUENCE</scope>
</reference>
<dbReference type="PANTHER" id="PTHR43685:SF2">
    <property type="entry name" value="GLYCOSYLTRANSFERASE 2-LIKE DOMAIN-CONTAINING PROTEIN"/>
    <property type="match status" value="1"/>
</dbReference>
<evidence type="ECO:0000313" key="1">
    <source>
        <dbReference type="EMBL" id="AIA87599.1"/>
    </source>
</evidence>
<dbReference type="InterPro" id="IPR029044">
    <property type="entry name" value="Nucleotide-diphossugar_trans"/>
</dbReference>
<dbReference type="Gene3D" id="3.90.550.10">
    <property type="entry name" value="Spore Coat Polysaccharide Biosynthesis Protein SpsA, Chain A"/>
    <property type="match status" value="1"/>
</dbReference>
<protein>
    <submittedName>
        <fullName evidence="1">CAZy families GT2|GT4 protein</fullName>
    </submittedName>
</protein>
<feature type="non-terminal residue" evidence="1">
    <location>
        <position position="1"/>
    </location>
</feature>
<feature type="non-terminal residue" evidence="1">
    <location>
        <position position="169"/>
    </location>
</feature>
<name>A0A060BXA8_9ACTN</name>
<dbReference type="InterPro" id="IPR050834">
    <property type="entry name" value="Glycosyltransf_2"/>
</dbReference>
<dbReference type="PANTHER" id="PTHR43685">
    <property type="entry name" value="GLYCOSYLTRANSFERASE"/>
    <property type="match status" value="1"/>
</dbReference>
<dbReference type="AlphaFoldDB" id="A0A060BXA8"/>
<dbReference type="SUPFAM" id="SSF53448">
    <property type="entry name" value="Nucleotide-diphospho-sugar transferases"/>
    <property type="match status" value="1"/>
</dbReference>
<organism evidence="1">
    <name type="scientific">uncultured Conexibacter sp</name>
    <dbReference type="NCBI Taxonomy" id="259313"/>
    <lineage>
        <taxon>Bacteria</taxon>
        <taxon>Bacillati</taxon>
        <taxon>Actinomycetota</taxon>
        <taxon>Thermoleophilia</taxon>
        <taxon>Solirubrobacterales</taxon>
        <taxon>Conexibacteraceae</taxon>
        <taxon>Conexibacter</taxon>
        <taxon>environmental samples</taxon>
    </lineage>
</organism>
<dbReference type="EMBL" id="KF120326">
    <property type="protein sequence ID" value="AIA87599.1"/>
    <property type="molecule type" value="Genomic_DNA"/>
</dbReference>